<proteinExistence type="predicted"/>
<comment type="caution">
    <text evidence="2">The sequence shown here is derived from an EMBL/GenBank/DDBJ whole genome shotgun (WGS) entry which is preliminary data.</text>
</comment>
<dbReference type="Proteomes" id="UP001500190">
    <property type="component" value="Unassembled WGS sequence"/>
</dbReference>
<protein>
    <recommendedName>
        <fullName evidence="4">Tfp pilus assembly protein PilX</fullName>
    </recommendedName>
</protein>
<gene>
    <name evidence="2" type="ORF">GCM10009742_39840</name>
</gene>
<dbReference type="RefSeq" id="WP_344193346.1">
    <property type="nucleotide sequence ID" value="NZ_BAAAND010000006.1"/>
</dbReference>
<keyword evidence="1" id="KW-0472">Membrane</keyword>
<keyword evidence="1" id="KW-1133">Transmembrane helix</keyword>
<evidence type="ECO:0008006" key="4">
    <source>
        <dbReference type="Google" id="ProtNLM"/>
    </source>
</evidence>
<feature type="transmembrane region" description="Helical" evidence="1">
    <location>
        <begin position="12"/>
        <end position="35"/>
    </location>
</feature>
<sequence length="699" mass="71863">MIRRLRGIRRDESGAALILAMVIVTVLALGLAALLTLSDTSIRTTVGLRSQVAATYDGDGATQAAVNAVRNSTFDGSAGTHCFGSADTLHLDHFYGADSAAVKCSPDPARVPIHCISLPVCNRPSNAILTLGSVSGEDGLHIDQPNSGSVFRVHGRIFSNSTINVTSGVLSTNTQVYARGSCRGTIQSTPPPAACNYTGSNPDGPDPNYQPAADIADIPYRTLPTCRTPNSVVTFLPGYYDDAKGLSDMMAGNSSCKHSTWWFTPGPYYFDFHNTGNNANPLLNSNGGNIWTVNDGYLVAGTPIDSSGTQLAAPPVAPTIPGACHNPIDPTDQNSALPGVQFIFGGDSQLVVKAAEAEVCGTYSGDKPPVAIYGLKSGAETTTALTGTNALKPTGVNPSTSFSDASAAKLAAVDGSFTTWTSAAPNTSGVITSSGFAPSSPIPAGSVLQSAFVKVTHRHTNPGSTDDLSVSLATGAGPNLVGSVTGHAGVTPAGAFVTDSIQVDTTRTGALAKAIHAGNFTGATIAVTANLSAQSDTEDIDAIQLELKYTPPAFRAAGGCVTAGPYTRGGSTGCAVVSTINTSGNLFYVQGTTYVPTGVVDITLNNAVEQVFRFGVIARSAWIKLTGSFSFDGPVIEVPDDTPGSVFSVYFTTYICPAADTCDTSGSPVLRARVAFADSDPAAPVAGQRQVSVLGWSRP</sequence>
<organism evidence="2 3">
    <name type="scientific">Kribbella karoonensis</name>
    <dbReference type="NCBI Taxonomy" id="324851"/>
    <lineage>
        <taxon>Bacteria</taxon>
        <taxon>Bacillati</taxon>
        <taxon>Actinomycetota</taxon>
        <taxon>Actinomycetes</taxon>
        <taxon>Propionibacteriales</taxon>
        <taxon>Kribbellaceae</taxon>
        <taxon>Kribbella</taxon>
    </lineage>
</organism>
<accession>A0ABP4PRR5</accession>
<dbReference type="EMBL" id="BAAAND010000006">
    <property type="protein sequence ID" value="GAA1589366.1"/>
    <property type="molecule type" value="Genomic_DNA"/>
</dbReference>
<evidence type="ECO:0000313" key="3">
    <source>
        <dbReference type="Proteomes" id="UP001500190"/>
    </source>
</evidence>
<name>A0ABP4PRR5_9ACTN</name>
<keyword evidence="3" id="KW-1185">Reference proteome</keyword>
<reference evidence="3" key="1">
    <citation type="journal article" date="2019" name="Int. J. Syst. Evol. Microbiol.">
        <title>The Global Catalogue of Microorganisms (GCM) 10K type strain sequencing project: providing services to taxonomists for standard genome sequencing and annotation.</title>
        <authorList>
            <consortium name="The Broad Institute Genomics Platform"/>
            <consortium name="The Broad Institute Genome Sequencing Center for Infectious Disease"/>
            <person name="Wu L."/>
            <person name="Ma J."/>
        </authorList>
    </citation>
    <scope>NUCLEOTIDE SEQUENCE [LARGE SCALE GENOMIC DNA]</scope>
    <source>
        <strain evidence="3">JCM 14304</strain>
    </source>
</reference>
<evidence type="ECO:0000256" key="1">
    <source>
        <dbReference type="SAM" id="Phobius"/>
    </source>
</evidence>
<evidence type="ECO:0000313" key="2">
    <source>
        <dbReference type="EMBL" id="GAA1589366.1"/>
    </source>
</evidence>
<keyword evidence="1" id="KW-0812">Transmembrane</keyword>